<accession>A0A814P6X3</accession>
<sequence>MSFDLVRYDLAPAGYTPGMKFSGSFVKPVPVYSSAPKLLWGEFVQVLKVFMLGNQQERESDIVNAFNLLDQQTRGLYGRPVSLPDGLISPDELRAFLSILCDEYRVSLCAYLADTNDSGQISLSEFSQMVKSGLARDVVCGRI</sequence>
<evidence type="ECO:0000256" key="1">
    <source>
        <dbReference type="ARBA" id="ARBA00022837"/>
    </source>
</evidence>
<dbReference type="EMBL" id="CAJNOT010000886">
    <property type="protein sequence ID" value="CAF1102075.1"/>
    <property type="molecule type" value="Genomic_DNA"/>
</dbReference>
<evidence type="ECO:0000313" key="3">
    <source>
        <dbReference type="EMBL" id="CAF1102075.1"/>
    </source>
</evidence>
<dbReference type="GO" id="GO:0005509">
    <property type="term" value="F:calcium ion binding"/>
    <property type="evidence" value="ECO:0007669"/>
    <property type="project" value="InterPro"/>
</dbReference>
<reference evidence="3" key="1">
    <citation type="submission" date="2021-02" db="EMBL/GenBank/DDBJ databases">
        <authorList>
            <person name="Nowell W R."/>
        </authorList>
    </citation>
    <scope>NUCLEOTIDE SEQUENCE</scope>
</reference>
<gene>
    <name evidence="3" type="ORF">ZHD862_LOCUS17652</name>
</gene>
<feature type="domain" description="EF-hand" evidence="2">
    <location>
        <begin position="112"/>
        <end position="136"/>
    </location>
</feature>
<proteinExistence type="predicted"/>
<dbReference type="Proteomes" id="UP000663864">
    <property type="component" value="Unassembled WGS sequence"/>
</dbReference>
<dbReference type="InterPro" id="IPR002048">
    <property type="entry name" value="EF_hand_dom"/>
</dbReference>
<keyword evidence="1" id="KW-0106">Calcium</keyword>
<dbReference type="Pfam" id="PF13202">
    <property type="entry name" value="EF-hand_5"/>
    <property type="match status" value="1"/>
</dbReference>
<comment type="caution">
    <text evidence="3">The sequence shown here is derived from an EMBL/GenBank/DDBJ whole genome shotgun (WGS) entry which is preliminary data.</text>
</comment>
<dbReference type="SUPFAM" id="SSF47473">
    <property type="entry name" value="EF-hand"/>
    <property type="match status" value="1"/>
</dbReference>
<dbReference type="InterPro" id="IPR018247">
    <property type="entry name" value="EF_Hand_1_Ca_BS"/>
</dbReference>
<dbReference type="InterPro" id="IPR011992">
    <property type="entry name" value="EF-hand-dom_pair"/>
</dbReference>
<protein>
    <recommendedName>
        <fullName evidence="2">EF-hand domain-containing protein</fullName>
    </recommendedName>
</protein>
<dbReference type="CDD" id="cd00051">
    <property type="entry name" value="EFh"/>
    <property type="match status" value="1"/>
</dbReference>
<evidence type="ECO:0000259" key="2">
    <source>
        <dbReference type="PROSITE" id="PS50222"/>
    </source>
</evidence>
<dbReference type="PROSITE" id="PS50222">
    <property type="entry name" value="EF_HAND_2"/>
    <property type="match status" value="1"/>
</dbReference>
<dbReference type="Gene3D" id="1.10.238.10">
    <property type="entry name" value="EF-hand"/>
    <property type="match status" value="1"/>
</dbReference>
<name>A0A814P6X3_9BILA</name>
<dbReference type="AlphaFoldDB" id="A0A814P6X3"/>
<dbReference type="PROSITE" id="PS00018">
    <property type="entry name" value="EF_HAND_1"/>
    <property type="match status" value="1"/>
</dbReference>
<organism evidence="3">
    <name type="scientific">Rotaria sordida</name>
    <dbReference type="NCBI Taxonomy" id="392033"/>
    <lineage>
        <taxon>Eukaryota</taxon>
        <taxon>Metazoa</taxon>
        <taxon>Spiralia</taxon>
        <taxon>Gnathifera</taxon>
        <taxon>Rotifera</taxon>
        <taxon>Eurotatoria</taxon>
        <taxon>Bdelloidea</taxon>
        <taxon>Philodinida</taxon>
        <taxon>Philodinidae</taxon>
        <taxon>Rotaria</taxon>
    </lineage>
</organism>